<reference evidence="1 2" key="1">
    <citation type="submission" date="2024-06" db="EMBL/GenBank/DDBJ databases">
        <title>Genomic Encyclopedia of Type Strains, Phase IV (KMG-IV): sequencing the most valuable type-strain genomes for metagenomic binning, comparative biology and taxonomic classification.</title>
        <authorList>
            <person name="Goeker M."/>
        </authorList>
    </citation>
    <scope>NUCLEOTIDE SEQUENCE [LARGE SCALE GENOMIC DNA]</scope>
    <source>
        <strain evidence="1 2">DSM 17809</strain>
    </source>
</reference>
<keyword evidence="2" id="KW-1185">Reference proteome</keyword>
<dbReference type="InterPro" id="IPR010982">
    <property type="entry name" value="Lambda_DNA-bd_dom_sf"/>
</dbReference>
<gene>
    <name evidence="1" type="ORF">ABID41_000641</name>
</gene>
<dbReference type="RefSeq" id="WP_331928845.1">
    <property type="nucleotide sequence ID" value="NZ_JBEPLU010000001.1"/>
</dbReference>
<dbReference type="Proteomes" id="UP001549110">
    <property type="component" value="Unassembled WGS sequence"/>
</dbReference>
<sequence>MSDHLEILRGRIRKRLAELNISEREASRQIGRNECYVRDLLNGRSKHPELSGLVSLSKALGVNLLCGMTDDLPDPDDARAEGAFADQA</sequence>
<dbReference type="EMBL" id="JBEPLU010000001">
    <property type="protein sequence ID" value="MET3525546.1"/>
    <property type="molecule type" value="Genomic_DNA"/>
</dbReference>
<evidence type="ECO:0000313" key="1">
    <source>
        <dbReference type="EMBL" id="MET3525546.1"/>
    </source>
</evidence>
<comment type="caution">
    <text evidence="1">The sequence shown here is derived from an EMBL/GenBank/DDBJ whole genome shotgun (WGS) entry which is preliminary data.</text>
</comment>
<protein>
    <submittedName>
        <fullName evidence="1">Transcriptional regulator with XRE-family HTH domain</fullName>
    </submittedName>
</protein>
<dbReference type="SUPFAM" id="SSF47413">
    <property type="entry name" value="lambda repressor-like DNA-binding domains"/>
    <property type="match status" value="1"/>
</dbReference>
<dbReference type="Gene3D" id="1.10.260.40">
    <property type="entry name" value="lambda repressor-like DNA-binding domains"/>
    <property type="match status" value="1"/>
</dbReference>
<evidence type="ECO:0000313" key="2">
    <source>
        <dbReference type="Proteomes" id="UP001549110"/>
    </source>
</evidence>
<proteinExistence type="predicted"/>
<name>A0ABV2EFZ6_9CAUL</name>
<accession>A0ABV2EFZ6</accession>
<organism evidence="1 2">
    <name type="scientific">Phenylobacterium koreense</name>
    <dbReference type="NCBI Taxonomy" id="266125"/>
    <lineage>
        <taxon>Bacteria</taxon>
        <taxon>Pseudomonadati</taxon>
        <taxon>Pseudomonadota</taxon>
        <taxon>Alphaproteobacteria</taxon>
        <taxon>Caulobacterales</taxon>
        <taxon>Caulobacteraceae</taxon>
        <taxon>Phenylobacterium</taxon>
    </lineage>
</organism>